<reference evidence="2" key="1">
    <citation type="submission" date="2021-01" db="EMBL/GenBank/DDBJ databases">
        <authorList>
            <person name="Corre E."/>
            <person name="Pelletier E."/>
            <person name="Niang G."/>
            <person name="Scheremetjew M."/>
            <person name="Finn R."/>
            <person name="Kale V."/>
            <person name="Holt S."/>
            <person name="Cochrane G."/>
            <person name="Meng A."/>
            <person name="Brown T."/>
            <person name="Cohen L."/>
        </authorList>
    </citation>
    <scope>NUCLEOTIDE SEQUENCE</scope>
    <source>
        <strain evidence="2">Clade-A-BCC118000</strain>
    </source>
</reference>
<evidence type="ECO:0000313" key="2">
    <source>
        <dbReference type="EMBL" id="CAD8223341.1"/>
    </source>
</evidence>
<feature type="region of interest" description="Disordered" evidence="1">
    <location>
        <begin position="26"/>
        <end position="58"/>
    </location>
</feature>
<dbReference type="AlphaFoldDB" id="A0A7R9XSI2"/>
<gene>
    <name evidence="2" type="ORF">OLUC0939_LOCUS4065</name>
</gene>
<sequence>MHRAAIALTFAAPSPLARRRTIDATPADAPAAAQRHIAQTKRRGDDARGRAESLAASERRDAMTDELVVYALDEFGGTRRRERRRRGTREGTTRGTLDGLSARTRRASEEKATRVMTWRVGAEAHAQTATLGLLTTPRTRAGTRRSNANLRALFD</sequence>
<accession>A0A7R9XSI2</accession>
<proteinExistence type="predicted"/>
<organism evidence="2">
    <name type="scientific">Ostreococcus sp. 'lucimarinus'</name>
    <dbReference type="NCBI Taxonomy" id="242159"/>
    <lineage>
        <taxon>Eukaryota</taxon>
        <taxon>Viridiplantae</taxon>
        <taxon>Chlorophyta</taxon>
        <taxon>Mamiellophyceae</taxon>
        <taxon>Mamiellales</taxon>
        <taxon>Bathycoccaceae</taxon>
        <taxon>Ostreococcus</taxon>
    </lineage>
</organism>
<evidence type="ECO:0000256" key="1">
    <source>
        <dbReference type="SAM" id="MobiDB-lite"/>
    </source>
</evidence>
<name>A0A7R9XSI2_9CHLO</name>
<feature type="compositionally biased region" description="Low complexity" evidence="1">
    <location>
        <begin position="26"/>
        <end position="37"/>
    </location>
</feature>
<feature type="compositionally biased region" description="Basic and acidic residues" evidence="1">
    <location>
        <begin position="42"/>
        <end position="58"/>
    </location>
</feature>
<protein>
    <submittedName>
        <fullName evidence="2">Uncharacterized protein</fullName>
    </submittedName>
</protein>
<dbReference type="EMBL" id="HBDX01004725">
    <property type="protein sequence ID" value="CAD8223341.1"/>
    <property type="molecule type" value="Transcribed_RNA"/>
</dbReference>